<name>A0A0F9DND7_9ZZZZ</name>
<feature type="non-terminal residue" evidence="1">
    <location>
        <position position="1"/>
    </location>
</feature>
<proteinExistence type="predicted"/>
<protein>
    <submittedName>
        <fullName evidence="1">Uncharacterized protein</fullName>
    </submittedName>
</protein>
<gene>
    <name evidence="1" type="ORF">LCGC14_2256750</name>
</gene>
<sequence>GKKMEKHQKNMSWIKNLLNNNVLLKWVKKFSADNLLEDNKLAEKFGVKCNEESISVGDSTMTKLFVSQARYGGKEYVRYNVKQLKEALDLVGSEGELIISEDNNKELFIQVKDSIVVVSPLPRADSKKEDDNHK</sequence>
<accession>A0A0F9DND7</accession>
<comment type="caution">
    <text evidence="1">The sequence shown here is derived from an EMBL/GenBank/DDBJ whole genome shotgun (WGS) entry which is preliminary data.</text>
</comment>
<reference evidence="1" key="1">
    <citation type="journal article" date="2015" name="Nature">
        <title>Complex archaea that bridge the gap between prokaryotes and eukaryotes.</title>
        <authorList>
            <person name="Spang A."/>
            <person name="Saw J.H."/>
            <person name="Jorgensen S.L."/>
            <person name="Zaremba-Niedzwiedzka K."/>
            <person name="Martijn J."/>
            <person name="Lind A.E."/>
            <person name="van Eijk R."/>
            <person name="Schleper C."/>
            <person name="Guy L."/>
            <person name="Ettema T.J."/>
        </authorList>
    </citation>
    <scope>NUCLEOTIDE SEQUENCE</scope>
</reference>
<organism evidence="1">
    <name type="scientific">marine sediment metagenome</name>
    <dbReference type="NCBI Taxonomy" id="412755"/>
    <lineage>
        <taxon>unclassified sequences</taxon>
        <taxon>metagenomes</taxon>
        <taxon>ecological metagenomes</taxon>
    </lineage>
</organism>
<evidence type="ECO:0000313" key="1">
    <source>
        <dbReference type="EMBL" id="KKL55301.1"/>
    </source>
</evidence>
<dbReference type="EMBL" id="LAZR01030885">
    <property type="protein sequence ID" value="KKL55301.1"/>
    <property type="molecule type" value="Genomic_DNA"/>
</dbReference>
<dbReference type="AlphaFoldDB" id="A0A0F9DND7"/>